<dbReference type="Proteomes" id="UP000593564">
    <property type="component" value="Unassembled WGS sequence"/>
</dbReference>
<reference evidence="1 2" key="2">
    <citation type="submission" date="2020-07" db="EMBL/GenBank/DDBJ databases">
        <title>Genome assembly of wild tea tree DASZ reveals pedigree and selection history of tea varieties.</title>
        <authorList>
            <person name="Zhang W."/>
        </authorList>
    </citation>
    <scope>NUCLEOTIDE SEQUENCE [LARGE SCALE GENOMIC DNA]</scope>
    <source>
        <strain evidence="2">cv. G240</strain>
        <tissue evidence="1">Leaf</tissue>
    </source>
</reference>
<dbReference type="EMBL" id="JACBKZ010000013">
    <property type="protein sequence ID" value="KAF5935794.1"/>
    <property type="molecule type" value="Genomic_DNA"/>
</dbReference>
<organism evidence="1 2">
    <name type="scientific">Camellia sinensis</name>
    <name type="common">Tea plant</name>
    <name type="synonym">Thea sinensis</name>
    <dbReference type="NCBI Taxonomy" id="4442"/>
    <lineage>
        <taxon>Eukaryota</taxon>
        <taxon>Viridiplantae</taxon>
        <taxon>Streptophyta</taxon>
        <taxon>Embryophyta</taxon>
        <taxon>Tracheophyta</taxon>
        <taxon>Spermatophyta</taxon>
        <taxon>Magnoliopsida</taxon>
        <taxon>eudicotyledons</taxon>
        <taxon>Gunneridae</taxon>
        <taxon>Pentapetalae</taxon>
        <taxon>asterids</taxon>
        <taxon>Ericales</taxon>
        <taxon>Theaceae</taxon>
        <taxon>Camellia</taxon>
    </lineage>
</organism>
<dbReference type="AlphaFoldDB" id="A0A7J7G8V6"/>
<evidence type="ECO:0000313" key="1">
    <source>
        <dbReference type="EMBL" id="KAF5935794.1"/>
    </source>
</evidence>
<protein>
    <submittedName>
        <fullName evidence="1">Uncharacterized protein</fullName>
    </submittedName>
</protein>
<reference evidence="2" key="1">
    <citation type="journal article" date="2020" name="Nat. Commun.">
        <title>Genome assembly of wild tea tree DASZ reveals pedigree and selection history of tea varieties.</title>
        <authorList>
            <person name="Zhang W."/>
            <person name="Zhang Y."/>
            <person name="Qiu H."/>
            <person name="Guo Y."/>
            <person name="Wan H."/>
            <person name="Zhang X."/>
            <person name="Scossa F."/>
            <person name="Alseekh S."/>
            <person name="Zhang Q."/>
            <person name="Wang P."/>
            <person name="Xu L."/>
            <person name="Schmidt M.H."/>
            <person name="Jia X."/>
            <person name="Li D."/>
            <person name="Zhu A."/>
            <person name="Guo F."/>
            <person name="Chen W."/>
            <person name="Ni D."/>
            <person name="Usadel B."/>
            <person name="Fernie A.R."/>
            <person name="Wen W."/>
        </authorList>
    </citation>
    <scope>NUCLEOTIDE SEQUENCE [LARGE SCALE GENOMIC DNA]</scope>
    <source>
        <strain evidence="2">cv. G240</strain>
    </source>
</reference>
<name>A0A7J7G8V6_CAMSI</name>
<sequence length="119" mass="13291">MSSRQLFPDMQQNQYLENDRVCLDGHRDSFHCSNFWDVDWLSSSGNSCEEETYERSMLIRSPITSTSSGNVVIGLKMESGASASTFGSSMKVSNILNLSGGTVMTWYTCQSENMPCIHI</sequence>
<comment type="caution">
    <text evidence="1">The sequence shown here is derived from an EMBL/GenBank/DDBJ whole genome shotgun (WGS) entry which is preliminary data.</text>
</comment>
<evidence type="ECO:0000313" key="2">
    <source>
        <dbReference type="Proteomes" id="UP000593564"/>
    </source>
</evidence>
<keyword evidence="2" id="KW-1185">Reference proteome</keyword>
<gene>
    <name evidence="1" type="ORF">HYC85_026923</name>
</gene>
<accession>A0A7J7G8V6</accession>
<proteinExistence type="predicted"/>